<evidence type="ECO:0000259" key="2">
    <source>
        <dbReference type="Pfam" id="PF00149"/>
    </source>
</evidence>
<dbReference type="STRING" id="669874.A0A1E4TWE0"/>
<protein>
    <recommendedName>
        <fullName evidence="2">Calcineurin-like phosphoesterase domain-containing protein</fullName>
    </recommendedName>
</protein>
<dbReference type="FunFam" id="3.60.21.10:FF:000054">
    <property type="entry name" value="DCR2p Phosphoesterase"/>
    <property type="match status" value="1"/>
</dbReference>
<dbReference type="PANTHER" id="PTHR32440:SF0">
    <property type="entry name" value="PHOSPHATASE DCR2-RELATED"/>
    <property type="match status" value="1"/>
</dbReference>
<reference evidence="4" key="1">
    <citation type="submission" date="2016-05" db="EMBL/GenBank/DDBJ databases">
        <title>Comparative genomics of biotechnologically important yeasts.</title>
        <authorList>
            <consortium name="DOE Joint Genome Institute"/>
            <person name="Riley R."/>
            <person name="Haridas S."/>
            <person name="Wolfe K.H."/>
            <person name="Lopes M.R."/>
            <person name="Hittinger C.T."/>
            <person name="Goker M."/>
            <person name="Salamov A."/>
            <person name="Wisecaver J."/>
            <person name="Long T.M."/>
            <person name="Aerts A.L."/>
            <person name="Barry K."/>
            <person name="Choi C."/>
            <person name="Clum A."/>
            <person name="Coughlan A.Y."/>
            <person name="Deshpande S."/>
            <person name="Douglass A.P."/>
            <person name="Hanson S.J."/>
            <person name="Klenk H.-P."/>
            <person name="Labutti K."/>
            <person name="Lapidus A."/>
            <person name="Lindquist E."/>
            <person name="Lipzen A."/>
            <person name="Meier-Kolthoff J.P."/>
            <person name="Ohm R.A."/>
            <person name="Otillar R.P."/>
            <person name="Pangilinan J."/>
            <person name="Peng Y."/>
            <person name="Rokas A."/>
            <person name="Rosa C.A."/>
            <person name="Scheuner C."/>
            <person name="Sibirny A.A."/>
            <person name="Slot J.C."/>
            <person name="Stielow J.B."/>
            <person name="Sun H."/>
            <person name="Kurtzman C.P."/>
            <person name="Blackwell M."/>
            <person name="Grigoriev I.V."/>
            <person name="Jeffries T.W."/>
        </authorList>
    </citation>
    <scope>NUCLEOTIDE SEQUENCE [LARGE SCALE GENOMIC DNA]</scope>
    <source>
        <strain evidence="4">NRRL Y-2460</strain>
    </source>
</reference>
<accession>A0A1E4TWE0</accession>
<dbReference type="EMBL" id="KV454013">
    <property type="protein sequence ID" value="ODV96044.1"/>
    <property type="molecule type" value="Genomic_DNA"/>
</dbReference>
<keyword evidence="1" id="KW-0472">Membrane</keyword>
<proteinExistence type="predicted"/>
<keyword evidence="1" id="KW-1133">Transmembrane helix</keyword>
<sequence>MFALSRRWTRQLSYLGLLIFLIGLLVTVVDLLYKNILPDKLHISISSYSQPDQIITGVEFQDCSIFNSDCQLKKSGNWVKNLVDLKLSQSWTSKTFIYSNVIKLEDVNPDQKKVIMDFAVSNPMNDSLINGNEKLLIPSYVITDYRADMPSKTDEIPTREILKSKYGWQEEQYGLWVKYGDYNQMKAVSEIDVLFGADCVDPRPNWKLLSNPLLIGDTINNDITQVHLTFRRGRARPIKKPDLKITKEYKFKILQVADLHFSTGYGECRDPYPIESANNCKADPRTLKFINHVLDIEKPDMVVLTGDQIFGETSLDSKSSLFKALNPFIKRNIPYAITLGNHDDEGSIKSRKEIMMLASSLPYSLSELGPETVDGFGNYALSLQGYNSANSAATLWFLDSHKYSPSPKTNPGYDWIKESQLNFIESKYQELEPLRKHYTHIHLSMAFFHIPLPEYRNVKNQILIGELKEAVTAPNYNTGARDILHKLGVSVVSVGHDHCNDYCLMDTNKDYEADKMWLCYGGAAGEGGYSGYGGTPRRVRVFEIDTQRNDIRSWKRVETDVQKLDDSQVLVSGGSVTAGQMK</sequence>
<dbReference type="GO" id="GO:0007089">
    <property type="term" value="P:traversing start control point of mitotic cell cycle"/>
    <property type="evidence" value="ECO:0007669"/>
    <property type="project" value="EnsemblFungi"/>
</dbReference>
<dbReference type="GO" id="GO:0004721">
    <property type="term" value="F:phosphoprotein phosphatase activity"/>
    <property type="evidence" value="ECO:0007669"/>
    <property type="project" value="EnsemblFungi"/>
</dbReference>
<dbReference type="Gene3D" id="3.60.21.10">
    <property type="match status" value="1"/>
</dbReference>
<evidence type="ECO:0000256" key="1">
    <source>
        <dbReference type="SAM" id="Phobius"/>
    </source>
</evidence>
<evidence type="ECO:0000313" key="3">
    <source>
        <dbReference type="EMBL" id="ODV96044.1"/>
    </source>
</evidence>
<dbReference type="GO" id="GO:0005737">
    <property type="term" value="C:cytoplasm"/>
    <property type="evidence" value="ECO:0007669"/>
    <property type="project" value="TreeGrafter"/>
</dbReference>
<dbReference type="GO" id="GO:1900102">
    <property type="term" value="P:negative regulation of endoplasmic reticulum unfolded protein response"/>
    <property type="evidence" value="ECO:0007669"/>
    <property type="project" value="EnsemblFungi"/>
</dbReference>
<keyword evidence="1" id="KW-0812">Transmembrane</keyword>
<dbReference type="SUPFAM" id="SSF56300">
    <property type="entry name" value="Metallo-dependent phosphatases"/>
    <property type="match status" value="1"/>
</dbReference>
<name>A0A1E4TWE0_PACTA</name>
<dbReference type="AlphaFoldDB" id="A0A1E4TWE0"/>
<dbReference type="Pfam" id="PF00149">
    <property type="entry name" value="Metallophos"/>
    <property type="match status" value="1"/>
</dbReference>
<feature type="transmembrane region" description="Helical" evidence="1">
    <location>
        <begin position="12"/>
        <end position="33"/>
    </location>
</feature>
<dbReference type="Proteomes" id="UP000094236">
    <property type="component" value="Unassembled WGS sequence"/>
</dbReference>
<keyword evidence="4" id="KW-1185">Reference proteome</keyword>
<dbReference type="CDD" id="cd07383">
    <property type="entry name" value="MPP_Dcr2"/>
    <property type="match status" value="1"/>
</dbReference>
<evidence type="ECO:0000313" key="4">
    <source>
        <dbReference type="Proteomes" id="UP000094236"/>
    </source>
</evidence>
<gene>
    <name evidence="3" type="ORF">PACTADRAFT_75226</name>
</gene>
<dbReference type="OrthoDB" id="783096at2759"/>
<organism evidence="3 4">
    <name type="scientific">Pachysolen tannophilus NRRL Y-2460</name>
    <dbReference type="NCBI Taxonomy" id="669874"/>
    <lineage>
        <taxon>Eukaryota</taxon>
        <taxon>Fungi</taxon>
        <taxon>Dikarya</taxon>
        <taxon>Ascomycota</taxon>
        <taxon>Saccharomycotina</taxon>
        <taxon>Pichiomycetes</taxon>
        <taxon>Pachysolenaceae</taxon>
        <taxon>Pachysolen</taxon>
    </lineage>
</organism>
<dbReference type="PANTHER" id="PTHR32440">
    <property type="entry name" value="PHOSPHATASE DCR2-RELATED-RELATED"/>
    <property type="match status" value="1"/>
</dbReference>
<dbReference type="InterPro" id="IPR004843">
    <property type="entry name" value="Calcineurin-like_PHP"/>
</dbReference>
<feature type="domain" description="Calcineurin-like phosphoesterase" evidence="2">
    <location>
        <begin position="251"/>
        <end position="499"/>
    </location>
</feature>
<dbReference type="InterPro" id="IPR029052">
    <property type="entry name" value="Metallo-depent_PP-like"/>
</dbReference>